<reference evidence="1" key="1">
    <citation type="journal article" date="2019" name="bioRxiv">
        <title>The Genome of the Zebra Mussel, Dreissena polymorpha: A Resource for Invasive Species Research.</title>
        <authorList>
            <person name="McCartney M.A."/>
            <person name="Auch B."/>
            <person name="Kono T."/>
            <person name="Mallez S."/>
            <person name="Zhang Y."/>
            <person name="Obille A."/>
            <person name="Becker A."/>
            <person name="Abrahante J.E."/>
            <person name="Garbe J."/>
            <person name="Badalamenti J.P."/>
            <person name="Herman A."/>
            <person name="Mangelson H."/>
            <person name="Liachko I."/>
            <person name="Sullivan S."/>
            <person name="Sone E.D."/>
            <person name="Koren S."/>
            <person name="Silverstein K.A.T."/>
            <person name="Beckman K.B."/>
            <person name="Gohl D.M."/>
        </authorList>
    </citation>
    <scope>NUCLEOTIDE SEQUENCE</scope>
    <source>
        <strain evidence="1">Duluth1</strain>
        <tissue evidence="1">Whole animal</tissue>
    </source>
</reference>
<reference evidence="1" key="2">
    <citation type="submission" date="2020-11" db="EMBL/GenBank/DDBJ databases">
        <authorList>
            <person name="McCartney M.A."/>
            <person name="Auch B."/>
            <person name="Kono T."/>
            <person name="Mallez S."/>
            <person name="Becker A."/>
            <person name="Gohl D.M."/>
            <person name="Silverstein K.A.T."/>
            <person name="Koren S."/>
            <person name="Bechman K.B."/>
            <person name="Herman A."/>
            <person name="Abrahante J.E."/>
            <person name="Garbe J."/>
        </authorList>
    </citation>
    <scope>NUCLEOTIDE SEQUENCE</scope>
    <source>
        <strain evidence="1">Duluth1</strain>
        <tissue evidence="1">Whole animal</tissue>
    </source>
</reference>
<protein>
    <submittedName>
        <fullName evidence="1">Uncharacterized protein</fullName>
    </submittedName>
</protein>
<dbReference type="AlphaFoldDB" id="A0A9D4LEI2"/>
<proteinExistence type="predicted"/>
<keyword evidence="2" id="KW-1185">Reference proteome</keyword>
<evidence type="ECO:0000313" key="2">
    <source>
        <dbReference type="Proteomes" id="UP000828390"/>
    </source>
</evidence>
<accession>A0A9D4LEI2</accession>
<gene>
    <name evidence="1" type="ORF">DPMN_098900</name>
</gene>
<sequence length="51" mass="5843">MERGETYLHNKLLSGFDGAYRRSSGFHPEQGLSKQGRVLVQCGLHSNRYFN</sequence>
<name>A0A9D4LEI2_DREPO</name>
<comment type="caution">
    <text evidence="1">The sequence shown here is derived from an EMBL/GenBank/DDBJ whole genome shotgun (WGS) entry which is preliminary data.</text>
</comment>
<organism evidence="1 2">
    <name type="scientific">Dreissena polymorpha</name>
    <name type="common">Zebra mussel</name>
    <name type="synonym">Mytilus polymorpha</name>
    <dbReference type="NCBI Taxonomy" id="45954"/>
    <lineage>
        <taxon>Eukaryota</taxon>
        <taxon>Metazoa</taxon>
        <taxon>Spiralia</taxon>
        <taxon>Lophotrochozoa</taxon>
        <taxon>Mollusca</taxon>
        <taxon>Bivalvia</taxon>
        <taxon>Autobranchia</taxon>
        <taxon>Heteroconchia</taxon>
        <taxon>Euheterodonta</taxon>
        <taxon>Imparidentia</taxon>
        <taxon>Neoheterodontei</taxon>
        <taxon>Myida</taxon>
        <taxon>Dreissenoidea</taxon>
        <taxon>Dreissenidae</taxon>
        <taxon>Dreissena</taxon>
    </lineage>
</organism>
<dbReference type="EMBL" id="JAIWYP010000003">
    <property type="protein sequence ID" value="KAH3856314.1"/>
    <property type="molecule type" value="Genomic_DNA"/>
</dbReference>
<evidence type="ECO:0000313" key="1">
    <source>
        <dbReference type="EMBL" id="KAH3856314.1"/>
    </source>
</evidence>
<dbReference type="Proteomes" id="UP000828390">
    <property type="component" value="Unassembled WGS sequence"/>
</dbReference>